<accession>G7L106</accession>
<reference evidence="2 4" key="1">
    <citation type="journal article" date="2011" name="Nature">
        <title>The Medicago genome provides insight into the evolution of rhizobial symbioses.</title>
        <authorList>
            <person name="Young N.D."/>
            <person name="Debelle F."/>
            <person name="Oldroyd G.E."/>
            <person name="Geurts R."/>
            <person name="Cannon S.B."/>
            <person name="Udvardi M.K."/>
            <person name="Benedito V.A."/>
            <person name="Mayer K.F."/>
            <person name="Gouzy J."/>
            <person name="Schoof H."/>
            <person name="Van de Peer Y."/>
            <person name="Proost S."/>
            <person name="Cook D.R."/>
            <person name="Meyers B.C."/>
            <person name="Spannagl M."/>
            <person name="Cheung F."/>
            <person name="De Mita S."/>
            <person name="Krishnakumar V."/>
            <person name="Gundlach H."/>
            <person name="Zhou S."/>
            <person name="Mudge J."/>
            <person name="Bharti A.K."/>
            <person name="Murray J.D."/>
            <person name="Naoumkina M.A."/>
            <person name="Rosen B."/>
            <person name="Silverstein K.A."/>
            <person name="Tang H."/>
            <person name="Rombauts S."/>
            <person name="Zhao P.X."/>
            <person name="Zhou P."/>
            <person name="Barbe V."/>
            <person name="Bardou P."/>
            <person name="Bechner M."/>
            <person name="Bellec A."/>
            <person name="Berger A."/>
            <person name="Berges H."/>
            <person name="Bidwell S."/>
            <person name="Bisseling T."/>
            <person name="Choisne N."/>
            <person name="Couloux A."/>
            <person name="Denny R."/>
            <person name="Deshpande S."/>
            <person name="Dai X."/>
            <person name="Doyle J.J."/>
            <person name="Dudez A.M."/>
            <person name="Farmer A.D."/>
            <person name="Fouteau S."/>
            <person name="Franken C."/>
            <person name="Gibelin C."/>
            <person name="Gish J."/>
            <person name="Goldstein S."/>
            <person name="Gonzalez A.J."/>
            <person name="Green P.J."/>
            <person name="Hallab A."/>
            <person name="Hartog M."/>
            <person name="Hua A."/>
            <person name="Humphray S.J."/>
            <person name="Jeong D.H."/>
            <person name="Jing Y."/>
            <person name="Jocker A."/>
            <person name="Kenton S.M."/>
            <person name="Kim D.J."/>
            <person name="Klee K."/>
            <person name="Lai H."/>
            <person name="Lang C."/>
            <person name="Lin S."/>
            <person name="Macmil S.L."/>
            <person name="Magdelenat G."/>
            <person name="Matthews L."/>
            <person name="McCorrison J."/>
            <person name="Monaghan E.L."/>
            <person name="Mun J.H."/>
            <person name="Najar F.Z."/>
            <person name="Nicholson C."/>
            <person name="Noirot C."/>
            <person name="O'Bleness M."/>
            <person name="Paule C.R."/>
            <person name="Poulain J."/>
            <person name="Prion F."/>
            <person name="Qin B."/>
            <person name="Qu C."/>
            <person name="Retzel E.F."/>
            <person name="Riddle C."/>
            <person name="Sallet E."/>
            <person name="Samain S."/>
            <person name="Samson N."/>
            <person name="Sanders I."/>
            <person name="Saurat O."/>
            <person name="Scarpelli C."/>
            <person name="Schiex T."/>
            <person name="Segurens B."/>
            <person name="Severin A.J."/>
            <person name="Sherrier D.J."/>
            <person name="Shi R."/>
            <person name="Sims S."/>
            <person name="Singer S.R."/>
            <person name="Sinharoy S."/>
            <person name="Sterck L."/>
            <person name="Viollet A."/>
            <person name="Wang B.B."/>
            <person name="Wang K."/>
            <person name="Wang M."/>
            <person name="Wang X."/>
            <person name="Warfsmann J."/>
            <person name="Weissenbach J."/>
            <person name="White D.D."/>
            <person name="White J.D."/>
            <person name="Wiley G.B."/>
            <person name="Wincker P."/>
            <person name="Xing Y."/>
            <person name="Yang L."/>
            <person name="Yao Z."/>
            <person name="Ying F."/>
            <person name="Zhai J."/>
            <person name="Zhou L."/>
            <person name="Zuber A."/>
            <person name="Denarie J."/>
            <person name="Dixon R.A."/>
            <person name="May G.D."/>
            <person name="Schwartz D.C."/>
            <person name="Rogers J."/>
            <person name="Quetier F."/>
            <person name="Town C.D."/>
            <person name="Roe B.A."/>
        </authorList>
    </citation>
    <scope>NUCLEOTIDE SEQUENCE [LARGE SCALE GENOMIC DNA]</scope>
    <source>
        <strain evidence="2">A17</strain>
        <strain evidence="3 4">cv. Jemalong A17</strain>
    </source>
</reference>
<name>G7L106_MEDTR</name>
<keyword evidence="1 2" id="KW-0812">Transmembrane</keyword>
<sequence length="60" mass="6641">MIEHLGCLHCKFQVFGLSISAKKSFVILVALIILPTIWLDNLSLLSYVSGVFVNIMDCSV</sequence>
<proteinExistence type="predicted"/>
<keyword evidence="1" id="KW-1133">Transmembrane helix</keyword>
<gene>
    <name evidence="2" type="ordered locus">MTR_7g010720</name>
</gene>
<organism evidence="2 4">
    <name type="scientific">Medicago truncatula</name>
    <name type="common">Barrel medic</name>
    <name type="synonym">Medicago tribuloides</name>
    <dbReference type="NCBI Taxonomy" id="3880"/>
    <lineage>
        <taxon>Eukaryota</taxon>
        <taxon>Viridiplantae</taxon>
        <taxon>Streptophyta</taxon>
        <taxon>Embryophyta</taxon>
        <taxon>Tracheophyta</taxon>
        <taxon>Spermatophyta</taxon>
        <taxon>Magnoliopsida</taxon>
        <taxon>eudicotyledons</taxon>
        <taxon>Gunneridae</taxon>
        <taxon>Pentapetalae</taxon>
        <taxon>rosids</taxon>
        <taxon>fabids</taxon>
        <taxon>Fabales</taxon>
        <taxon>Fabaceae</taxon>
        <taxon>Papilionoideae</taxon>
        <taxon>50 kb inversion clade</taxon>
        <taxon>NPAAA clade</taxon>
        <taxon>Hologalegina</taxon>
        <taxon>IRL clade</taxon>
        <taxon>Trifolieae</taxon>
        <taxon>Medicago</taxon>
    </lineage>
</organism>
<evidence type="ECO:0000256" key="1">
    <source>
        <dbReference type="SAM" id="Phobius"/>
    </source>
</evidence>
<keyword evidence="1" id="KW-0472">Membrane</keyword>
<keyword evidence="4" id="KW-1185">Reference proteome</keyword>
<protein>
    <submittedName>
        <fullName evidence="2">Transmembrane amino acid transporter family protein, putative</fullName>
    </submittedName>
</protein>
<reference evidence="3" key="3">
    <citation type="submission" date="2015-04" db="UniProtKB">
        <authorList>
            <consortium name="EnsemblPlants"/>
        </authorList>
    </citation>
    <scope>IDENTIFICATION</scope>
    <source>
        <strain evidence="3">cv. Jemalong A17</strain>
    </source>
</reference>
<feature type="transmembrane region" description="Helical" evidence="1">
    <location>
        <begin position="25"/>
        <end position="47"/>
    </location>
</feature>
<dbReference type="HOGENOM" id="CLU_2945240_0_0_1"/>
<dbReference type="PaxDb" id="3880-AES77446"/>
<reference evidence="2 4" key="2">
    <citation type="journal article" date="2014" name="BMC Genomics">
        <title>An improved genome release (version Mt4.0) for the model legume Medicago truncatula.</title>
        <authorList>
            <person name="Tang H."/>
            <person name="Krishnakumar V."/>
            <person name="Bidwell S."/>
            <person name="Rosen B."/>
            <person name="Chan A."/>
            <person name="Zhou S."/>
            <person name="Gentzbittel L."/>
            <person name="Childs K.L."/>
            <person name="Yandell M."/>
            <person name="Gundlach H."/>
            <person name="Mayer K.F."/>
            <person name="Schwartz D.C."/>
            <person name="Town C.D."/>
        </authorList>
    </citation>
    <scope>GENOME REANNOTATION</scope>
    <source>
        <strain evidence="3 4">cv. Jemalong A17</strain>
    </source>
</reference>
<evidence type="ECO:0000313" key="3">
    <source>
        <dbReference type="EnsemblPlants" id="AES77446"/>
    </source>
</evidence>
<evidence type="ECO:0000313" key="2">
    <source>
        <dbReference type="EMBL" id="AES77446.1"/>
    </source>
</evidence>
<dbReference type="EMBL" id="CM001223">
    <property type="protein sequence ID" value="AES77446.1"/>
    <property type="molecule type" value="Genomic_DNA"/>
</dbReference>
<dbReference type="Proteomes" id="UP000002051">
    <property type="component" value="Unassembled WGS sequence"/>
</dbReference>
<evidence type="ECO:0000313" key="4">
    <source>
        <dbReference type="Proteomes" id="UP000002051"/>
    </source>
</evidence>
<dbReference type="EnsemblPlants" id="AES77446">
    <property type="protein sequence ID" value="AES77446"/>
    <property type="gene ID" value="MTR_7g010720"/>
</dbReference>
<dbReference type="AlphaFoldDB" id="G7L106"/>